<dbReference type="Gene3D" id="3.40.190.10">
    <property type="entry name" value="Periplasmic binding protein-like II"/>
    <property type="match status" value="2"/>
</dbReference>
<dbReference type="Pfam" id="PF13531">
    <property type="entry name" value="SBP_bac_11"/>
    <property type="match status" value="1"/>
</dbReference>
<sequence length="349" mass="38324">MRPARTAANLIAALLALVAPLTGATAYEVEEERRFGTPEADRELHILSTTDTEHFQPLIEAFLATRPNVALIYTVASSTETYKAVAEEAAPVDLVISSAMDLQMKLANDGLALPHRSDATLSLPDWARWRDHLFAFAQEPAVTLLSRRVLDQLPAPQTRQELIALLRDNPALFRGRIGTYDPRSSGTGYLFATQDARQSQAYWRLVQVMGGLQPRIYCCSGQMIADLKAGDLMMAYNVTGSYAAAQLDPDREGLVIALQDYTNVLLRSVLIPPTARDPDLGRAFIDYLLSPAGRALQAERTGLPPIDGAALGQAPHLHPIALGPGLLVYLDQIKRQNFLREWTDAMIQP</sequence>
<dbReference type="AlphaFoldDB" id="A0A6B0TPP1"/>
<dbReference type="PANTHER" id="PTHR30006">
    <property type="entry name" value="THIAMINE-BINDING PERIPLASMIC PROTEIN-RELATED"/>
    <property type="match status" value="1"/>
</dbReference>
<protein>
    <submittedName>
        <fullName evidence="3">Extracellular solute-binding protein</fullName>
    </submittedName>
</protein>
<organism evidence="3 4">
    <name type="scientific">Oceanomicrobium pacificus</name>
    <dbReference type="NCBI Taxonomy" id="2692916"/>
    <lineage>
        <taxon>Bacteria</taxon>
        <taxon>Pseudomonadati</taxon>
        <taxon>Pseudomonadota</taxon>
        <taxon>Alphaproteobacteria</taxon>
        <taxon>Rhodobacterales</taxon>
        <taxon>Paracoccaceae</taxon>
        <taxon>Oceanomicrobium</taxon>
    </lineage>
</organism>
<feature type="signal peptide" evidence="2">
    <location>
        <begin position="1"/>
        <end position="26"/>
    </location>
</feature>
<dbReference type="Proteomes" id="UP000436016">
    <property type="component" value="Unassembled WGS sequence"/>
</dbReference>
<dbReference type="SUPFAM" id="SSF53850">
    <property type="entry name" value="Periplasmic binding protein-like II"/>
    <property type="match status" value="1"/>
</dbReference>
<proteinExistence type="predicted"/>
<keyword evidence="1 2" id="KW-0732">Signal</keyword>
<dbReference type="GO" id="GO:0030288">
    <property type="term" value="C:outer membrane-bounded periplasmic space"/>
    <property type="evidence" value="ECO:0007669"/>
    <property type="project" value="TreeGrafter"/>
</dbReference>
<dbReference type="PANTHER" id="PTHR30006:SF25">
    <property type="entry name" value="PHOSPHOGLYCERATE TRANSPORT REGULATORY PROTEIN PGTC"/>
    <property type="match status" value="1"/>
</dbReference>
<evidence type="ECO:0000313" key="4">
    <source>
        <dbReference type="Proteomes" id="UP000436016"/>
    </source>
</evidence>
<dbReference type="RefSeq" id="WP_160856303.1">
    <property type="nucleotide sequence ID" value="NZ_WUWG01000007.1"/>
</dbReference>
<reference evidence="3 4" key="1">
    <citation type="submission" date="2019-12" db="EMBL/GenBank/DDBJ databases">
        <title>Strain KN286 was isolated from seawater, which was collected from Caroline Seamount in the tropical western Pacific.</title>
        <authorList>
            <person name="Wang Q."/>
        </authorList>
    </citation>
    <scope>NUCLEOTIDE SEQUENCE [LARGE SCALE GENOMIC DNA]</scope>
    <source>
        <strain evidence="3 4">KN286</strain>
    </source>
</reference>
<feature type="chain" id="PRO_5025564610" evidence="2">
    <location>
        <begin position="27"/>
        <end position="349"/>
    </location>
</feature>
<dbReference type="EMBL" id="WUWG01000007">
    <property type="protein sequence ID" value="MXU66630.1"/>
    <property type="molecule type" value="Genomic_DNA"/>
</dbReference>
<evidence type="ECO:0000256" key="1">
    <source>
        <dbReference type="ARBA" id="ARBA00022729"/>
    </source>
</evidence>
<comment type="caution">
    <text evidence="3">The sequence shown here is derived from an EMBL/GenBank/DDBJ whole genome shotgun (WGS) entry which is preliminary data.</text>
</comment>
<gene>
    <name evidence="3" type="ORF">GSH16_14370</name>
</gene>
<evidence type="ECO:0000256" key="2">
    <source>
        <dbReference type="SAM" id="SignalP"/>
    </source>
</evidence>
<accession>A0A6B0TPP1</accession>
<name>A0A6B0TPP1_9RHOB</name>
<keyword evidence="4" id="KW-1185">Reference proteome</keyword>
<evidence type="ECO:0000313" key="3">
    <source>
        <dbReference type="EMBL" id="MXU66630.1"/>
    </source>
</evidence>